<accession>A0A6A6A1L7</accession>
<dbReference type="Proteomes" id="UP000799771">
    <property type="component" value="Unassembled WGS sequence"/>
</dbReference>
<protein>
    <submittedName>
        <fullName evidence="1">Uncharacterized protein</fullName>
    </submittedName>
</protein>
<dbReference type="GeneID" id="54402424"/>
<evidence type="ECO:0000313" key="1">
    <source>
        <dbReference type="EMBL" id="KAF2124618.1"/>
    </source>
</evidence>
<dbReference type="EMBL" id="ML977518">
    <property type="protein sequence ID" value="KAF2124618.1"/>
    <property type="molecule type" value="Genomic_DNA"/>
</dbReference>
<proteinExistence type="predicted"/>
<reference evidence="1" key="1">
    <citation type="journal article" date="2020" name="Stud. Mycol.">
        <title>101 Dothideomycetes genomes: a test case for predicting lifestyles and emergence of pathogens.</title>
        <authorList>
            <person name="Haridas S."/>
            <person name="Albert R."/>
            <person name="Binder M."/>
            <person name="Bloem J."/>
            <person name="Labutti K."/>
            <person name="Salamov A."/>
            <person name="Andreopoulos B."/>
            <person name="Baker S."/>
            <person name="Barry K."/>
            <person name="Bills G."/>
            <person name="Bluhm B."/>
            <person name="Cannon C."/>
            <person name="Castanera R."/>
            <person name="Culley D."/>
            <person name="Daum C."/>
            <person name="Ezra D."/>
            <person name="Gonzalez J."/>
            <person name="Henrissat B."/>
            <person name="Kuo A."/>
            <person name="Liang C."/>
            <person name="Lipzen A."/>
            <person name="Lutzoni F."/>
            <person name="Magnuson J."/>
            <person name="Mondo S."/>
            <person name="Nolan M."/>
            <person name="Ohm R."/>
            <person name="Pangilinan J."/>
            <person name="Park H.-J."/>
            <person name="Ramirez L."/>
            <person name="Alfaro M."/>
            <person name="Sun H."/>
            <person name="Tritt A."/>
            <person name="Yoshinaga Y."/>
            <person name="Zwiers L.-H."/>
            <person name="Turgeon B."/>
            <person name="Goodwin S."/>
            <person name="Spatafora J."/>
            <person name="Crous P."/>
            <person name="Grigoriev I."/>
        </authorList>
    </citation>
    <scope>NUCLEOTIDE SEQUENCE</scope>
    <source>
        <strain evidence="1">CBS 119687</strain>
    </source>
</reference>
<gene>
    <name evidence="1" type="ORF">P153DRAFT_123197</name>
</gene>
<sequence length="84" mass="10082">MFFPFFYCNSDFDSPAIDHQNDHSDADCFLEKADHHTAECTENRYEHIYFSHSTRPDKHADRPDDSYLTYNLDDHCKRHINNRV</sequence>
<keyword evidence="2" id="KW-1185">Reference proteome</keyword>
<organism evidence="1 2">
    <name type="scientific">Dothidotthia symphoricarpi CBS 119687</name>
    <dbReference type="NCBI Taxonomy" id="1392245"/>
    <lineage>
        <taxon>Eukaryota</taxon>
        <taxon>Fungi</taxon>
        <taxon>Dikarya</taxon>
        <taxon>Ascomycota</taxon>
        <taxon>Pezizomycotina</taxon>
        <taxon>Dothideomycetes</taxon>
        <taxon>Pleosporomycetidae</taxon>
        <taxon>Pleosporales</taxon>
        <taxon>Dothidotthiaceae</taxon>
        <taxon>Dothidotthia</taxon>
    </lineage>
</organism>
<name>A0A6A6A1L7_9PLEO</name>
<dbReference type="AlphaFoldDB" id="A0A6A6A1L7"/>
<dbReference type="RefSeq" id="XP_033519011.1">
    <property type="nucleotide sequence ID" value="XM_033661992.1"/>
</dbReference>
<evidence type="ECO:0000313" key="2">
    <source>
        <dbReference type="Proteomes" id="UP000799771"/>
    </source>
</evidence>